<comment type="caution">
    <text evidence="8">The sequence shown here is derived from an EMBL/GenBank/DDBJ whole genome shotgun (WGS) entry which is preliminary data.</text>
</comment>
<dbReference type="PROSITE" id="PS00022">
    <property type="entry name" value="EGF_1"/>
    <property type="match status" value="5"/>
</dbReference>
<evidence type="ECO:0000313" key="9">
    <source>
        <dbReference type="Proteomes" id="UP000816034"/>
    </source>
</evidence>
<evidence type="ECO:0000256" key="5">
    <source>
        <dbReference type="PROSITE-ProRule" id="PRU00504"/>
    </source>
</evidence>
<organism evidence="8 9">
    <name type="scientific">Naegleria lovaniensis</name>
    <name type="common">Amoeba</name>
    <dbReference type="NCBI Taxonomy" id="51637"/>
    <lineage>
        <taxon>Eukaryota</taxon>
        <taxon>Discoba</taxon>
        <taxon>Heterolobosea</taxon>
        <taxon>Tetramitia</taxon>
        <taxon>Eutetramitia</taxon>
        <taxon>Vahlkampfiidae</taxon>
        <taxon>Naegleria</taxon>
    </lineage>
</organism>
<dbReference type="InterPro" id="IPR001258">
    <property type="entry name" value="NHL_repeat"/>
</dbReference>
<dbReference type="InterPro" id="IPR013111">
    <property type="entry name" value="EGF_extracell"/>
</dbReference>
<feature type="domain" description="EGF-like" evidence="6">
    <location>
        <begin position="378"/>
        <end position="417"/>
    </location>
</feature>
<dbReference type="InterPro" id="IPR000742">
    <property type="entry name" value="EGF"/>
</dbReference>
<feature type="domain" description="SRCR" evidence="7">
    <location>
        <begin position="227"/>
        <end position="339"/>
    </location>
</feature>
<dbReference type="InterPro" id="IPR011042">
    <property type="entry name" value="6-blade_b-propeller_TolB-like"/>
</dbReference>
<dbReference type="PANTHER" id="PTHR11219:SF69">
    <property type="entry name" value="TENEURIN-A"/>
    <property type="match status" value="1"/>
</dbReference>
<dbReference type="Proteomes" id="UP000816034">
    <property type="component" value="Unassembled WGS sequence"/>
</dbReference>
<feature type="disulfide bond" evidence="4">
    <location>
        <begin position="407"/>
        <end position="416"/>
    </location>
</feature>
<feature type="repeat" description="NHL" evidence="5">
    <location>
        <begin position="602"/>
        <end position="645"/>
    </location>
</feature>
<reference evidence="8 9" key="1">
    <citation type="journal article" date="2018" name="BMC Genomics">
        <title>The genome of Naegleria lovaniensis, the basis for a comparative approach to unravel pathogenicity factors of the human pathogenic amoeba N. fowleri.</title>
        <authorList>
            <person name="Liechti N."/>
            <person name="Schurch N."/>
            <person name="Bruggmann R."/>
            <person name="Wittwer M."/>
        </authorList>
    </citation>
    <scope>NUCLEOTIDE SEQUENCE [LARGE SCALE GENOMIC DNA]</scope>
    <source>
        <strain evidence="8 9">ATCC 30569</strain>
    </source>
</reference>
<feature type="disulfide bond" evidence="4">
    <location>
        <begin position="88"/>
        <end position="97"/>
    </location>
</feature>
<evidence type="ECO:0000256" key="4">
    <source>
        <dbReference type="PROSITE-ProRule" id="PRU00076"/>
    </source>
</evidence>
<dbReference type="Pfam" id="PF25021">
    <property type="entry name" value="TEN_NHL"/>
    <property type="match status" value="3"/>
</dbReference>
<feature type="domain" description="EGF-like" evidence="6">
    <location>
        <begin position="62"/>
        <end position="98"/>
    </location>
</feature>
<feature type="disulfide bond" evidence="4">
    <location>
        <begin position="289"/>
        <end position="298"/>
    </location>
</feature>
<comment type="caution">
    <text evidence="4">Lacks conserved residue(s) required for the propagation of feature annotation.</text>
</comment>
<keyword evidence="2" id="KW-0677">Repeat</keyword>
<proteinExistence type="predicted"/>
<evidence type="ECO:0000259" key="6">
    <source>
        <dbReference type="PROSITE" id="PS50026"/>
    </source>
</evidence>
<dbReference type="Pfam" id="PF07974">
    <property type="entry name" value="EGF_2"/>
    <property type="match status" value="5"/>
</dbReference>
<evidence type="ECO:0000256" key="2">
    <source>
        <dbReference type="ARBA" id="ARBA00022737"/>
    </source>
</evidence>
<dbReference type="AlphaFoldDB" id="A0AA88GE61"/>
<dbReference type="SMART" id="SM00181">
    <property type="entry name" value="EGF"/>
    <property type="match status" value="8"/>
</dbReference>
<evidence type="ECO:0000259" key="7">
    <source>
        <dbReference type="PROSITE" id="PS50287"/>
    </source>
</evidence>
<dbReference type="PANTHER" id="PTHR11219">
    <property type="entry name" value="TENEURIN AND N-ACETYLGLUCOSAMINE-1-PHOSPHODIESTER ALPHA-N-ACETYLGLUCOSAMINIDASE"/>
    <property type="match status" value="1"/>
</dbReference>
<keyword evidence="1 4" id="KW-0245">EGF-like domain</keyword>
<dbReference type="PROSITE" id="PS50026">
    <property type="entry name" value="EGF_3"/>
    <property type="match status" value="5"/>
</dbReference>
<feature type="domain" description="EGF-like" evidence="6">
    <location>
        <begin position="104"/>
        <end position="137"/>
    </location>
</feature>
<sequence>MPAKSSHKQKRKVWSVKEKREVLAYAKLHGNTAAINKYECTESSFYEAQREVYSTRESHSALFEHCSNRGTTVCHGRGNCTSPDRCECMDHYAGPDCQYPKCFGLSSNDSNVCSQHGACVDVNTCHCHENYGGSNCSIPKCFGILSTNSTHVCHGRGICQSVNLCQCTNSSEYGGNSCEWTRCFEILENNAQVCSGHGTCVAPNSCQCQQGYSGTQCQTLNNYACFSKLTTDPMVCSGHGTCIAPNQCQCENNYFGETCSVTACHGIMSNESTVCNSAGICTSPNVCQCQAGYTGSTCEHVMCFGMESNRTSFVCSGHGDCVSPNHCQCHSQWTGVNCGVPLCNGMSPSNPNVCSGRGSCTSPNVCQCQAGYTGSTCEIVYCHDKLSNDPNVCSSHGTCVSPNSCQCMYGYSGSNCQVPVCFGKNANEVRNVCSDCSVLASLVLNTFQPSYIHVNQYHGDVYRSHTDQHSITKQVSTTIQVIAGNGVAGFSGDGALARTAQLNHPKGIFVTFSGEIYIADCYNHRIRKIDSQGIISTVVGRGNTPGMSGDFGSALNAQLSFPENVYLSNSLELYIVDTGNHRIRKVNRNGIIQTIAGNSSSGFNGDSLLAIDAQLNTPKSVAVDSLGQVFIADCNNHRIRKINVAGMISTVVGDGIGGEYLMYPTSVFVTNQNELLVTDSGHNRTVFINSNGTLSTIASSTNSTPLSVFASNNGEIFIAESTSTWVQKIYSQELTISKGIISTIAGTDEKGYSGDGDLATRSSLWMPMSVFVNHLGENFNTRRTEGSLGISWRWIYGFFIRTIQFAHENFCGSLHKHEPTNARTHFHGGLDESSNSSHPFRRNHFNGQIGYNGEDILAIHAHLQYPHSVHVSQFGEIYIADTYNFRIRKVNTEGIISTIAGVGEMGFSGDGGQAIHAKISNCESLFVTNEGEVFFTDTFNNRIRKIDVNGIISTIAGVGESGFSGDGGQAIDAKFQYPHSVFVSNMGEVFVADSCNHRIRKFQL</sequence>
<feature type="disulfide bond" evidence="4">
    <location>
        <begin position="127"/>
        <end position="136"/>
    </location>
</feature>
<dbReference type="Gene3D" id="2.10.25.10">
    <property type="entry name" value="Laminin"/>
    <property type="match status" value="7"/>
</dbReference>
<feature type="domain" description="EGF-like" evidence="6">
    <location>
        <begin position="260"/>
        <end position="299"/>
    </location>
</feature>
<feature type="disulfide bond" evidence="4">
    <location>
        <begin position="208"/>
        <end position="217"/>
    </location>
</feature>
<dbReference type="PROSITE" id="PS01186">
    <property type="entry name" value="EGF_2"/>
    <property type="match status" value="3"/>
</dbReference>
<keyword evidence="9" id="KW-1185">Reference proteome</keyword>
<name>A0AA88GE61_NAELO</name>
<evidence type="ECO:0000313" key="8">
    <source>
        <dbReference type="EMBL" id="KAG2373947.1"/>
    </source>
</evidence>
<dbReference type="GeneID" id="68104066"/>
<dbReference type="PROSITE" id="PS51125">
    <property type="entry name" value="NHL"/>
    <property type="match status" value="3"/>
</dbReference>
<dbReference type="SUPFAM" id="SSF101898">
    <property type="entry name" value="NHL repeat"/>
    <property type="match status" value="1"/>
</dbReference>
<gene>
    <name evidence="8" type="ORF">C9374_011612</name>
</gene>
<feature type="domain" description="EGF-like" evidence="6">
    <location>
        <begin position="185"/>
        <end position="218"/>
    </location>
</feature>
<dbReference type="InterPro" id="IPR001190">
    <property type="entry name" value="SRCR"/>
</dbReference>
<dbReference type="GO" id="GO:0016020">
    <property type="term" value="C:membrane"/>
    <property type="evidence" value="ECO:0007669"/>
    <property type="project" value="InterPro"/>
</dbReference>
<dbReference type="RefSeq" id="XP_044543121.1">
    <property type="nucleotide sequence ID" value="XM_044687287.1"/>
</dbReference>
<dbReference type="InterPro" id="IPR051216">
    <property type="entry name" value="Teneurin"/>
</dbReference>
<dbReference type="InterPro" id="IPR056822">
    <property type="entry name" value="TEN_NHL"/>
</dbReference>
<feature type="repeat" description="NHL" evidence="5">
    <location>
        <begin position="501"/>
        <end position="532"/>
    </location>
</feature>
<dbReference type="EMBL" id="PYSW02000049">
    <property type="protein sequence ID" value="KAG2373947.1"/>
    <property type="molecule type" value="Genomic_DNA"/>
</dbReference>
<dbReference type="Pfam" id="PF01436">
    <property type="entry name" value="NHL"/>
    <property type="match status" value="1"/>
</dbReference>
<accession>A0AA88GE61</accession>
<dbReference type="SUPFAM" id="SSF63829">
    <property type="entry name" value="Calcium-dependent phosphotriesterase"/>
    <property type="match status" value="1"/>
</dbReference>
<dbReference type="Gene3D" id="2.120.10.30">
    <property type="entry name" value="TolB, C-terminal domain"/>
    <property type="match status" value="4"/>
</dbReference>
<dbReference type="PROSITE" id="PS50287">
    <property type="entry name" value="SRCR_2"/>
    <property type="match status" value="1"/>
</dbReference>
<keyword evidence="3 4" id="KW-1015">Disulfide bond</keyword>
<evidence type="ECO:0000256" key="1">
    <source>
        <dbReference type="ARBA" id="ARBA00022536"/>
    </source>
</evidence>
<protein>
    <submittedName>
        <fullName evidence="8">Uncharacterized protein</fullName>
    </submittedName>
</protein>
<feature type="repeat" description="NHL" evidence="5">
    <location>
        <begin position="975"/>
        <end position="1004"/>
    </location>
</feature>
<evidence type="ECO:0000256" key="3">
    <source>
        <dbReference type="ARBA" id="ARBA00023157"/>
    </source>
</evidence>